<dbReference type="SUPFAM" id="SSF52540">
    <property type="entry name" value="P-loop containing nucleoside triphosphate hydrolases"/>
    <property type="match status" value="1"/>
</dbReference>
<dbReference type="PANTHER" id="PTHR11783">
    <property type="entry name" value="SULFOTRANSFERASE SULT"/>
    <property type="match status" value="1"/>
</dbReference>
<evidence type="ECO:0000313" key="4">
    <source>
        <dbReference type="EMBL" id="CAD7628848.1"/>
    </source>
</evidence>
<dbReference type="Pfam" id="PF00685">
    <property type="entry name" value="Sulfotransfer_1"/>
    <property type="match status" value="1"/>
</dbReference>
<organism evidence="4">
    <name type="scientific">Medioppia subpectinata</name>
    <dbReference type="NCBI Taxonomy" id="1979941"/>
    <lineage>
        <taxon>Eukaryota</taxon>
        <taxon>Metazoa</taxon>
        <taxon>Ecdysozoa</taxon>
        <taxon>Arthropoda</taxon>
        <taxon>Chelicerata</taxon>
        <taxon>Arachnida</taxon>
        <taxon>Acari</taxon>
        <taxon>Acariformes</taxon>
        <taxon>Sarcoptiformes</taxon>
        <taxon>Oribatida</taxon>
        <taxon>Brachypylina</taxon>
        <taxon>Oppioidea</taxon>
        <taxon>Oppiidae</taxon>
        <taxon>Medioppia</taxon>
    </lineage>
</organism>
<accession>A0A7R9KTL5</accession>
<feature type="domain" description="Sulfotransferase" evidence="3">
    <location>
        <begin position="237"/>
        <end position="485"/>
    </location>
</feature>
<dbReference type="EMBL" id="CAJPIZ010006160">
    <property type="protein sequence ID" value="CAG2109278.1"/>
    <property type="molecule type" value="Genomic_DNA"/>
</dbReference>
<evidence type="ECO:0000256" key="2">
    <source>
        <dbReference type="ARBA" id="ARBA00022679"/>
    </source>
</evidence>
<gene>
    <name evidence="4" type="ORF">OSB1V03_LOCUS9267</name>
</gene>
<dbReference type="Proteomes" id="UP000759131">
    <property type="component" value="Unassembled WGS sequence"/>
</dbReference>
<name>A0A7R9KTL5_9ACAR</name>
<dbReference type="GO" id="GO:0008146">
    <property type="term" value="F:sulfotransferase activity"/>
    <property type="evidence" value="ECO:0007669"/>
    <property type="project" value="InterPro"/>
</dbReference>
<reference evidence="4" key="1">
    <citation type="submission" date="2020-11" db="EMBL/GenBank/DDBJ databases">
        <authorList>
            <person name="Tran Van P."/>
        </authorList>
    </citation>
    <scope>NUCLEOTIDE SEQUENCE</scope>
</reference>
<protein>
    <recommendedName>
        <fullName evidence="3">Sulfotransferase domain-containing protein</fullName>
    </recommendedName>
</protein>
<dbReference type="Gene3D" id="3.40.50.300">
    <property type="entry name" value="P-loop containing nucleotide triphosphate hydrolases"/>
    <property type="match status" value="1"/>
</dbReference>
<dbReference type="EMBL" id="OC860735">
    <property type="protein sequence ID" value="CAD7628848.1"/>
    <property type="molecule type" value="Genomic_DNA"/>
</dbReference>
<proteinExistence type="inferred from homology"/>
<dbReference type="InterPro" id="IPR027417">
    <property type="entry name" value="P-loop_NTPase"/>
</dbReference>
<keyword evidence="2" id="KW-0808">Transferase</keyword>
<keyword evidence="5" id="KW-1185">Reference proteome</keyword>
<dbReference type="OrthoDB" id="205623at2759"/>
<evidence type="ECO:0000313" key="5">
    <source>
        <dbReference type="Proteomes" id="UP000759131"/>
    </source>
</evidence>
<dbReference type="InterPro" id="IPR000863">
    <property type="entry name" value="Sulfotransferase_dom"/>
</dbReference>
<evidence type="ECO:0000259" key="3">
    <source>
        <dbReference type="Pfam" id="PF00685"/>
    </source>
</evidence>
<sequence>MGENLVDADVGNRAFIFKDYKLRDRLYAKHPTIRWIVTDISDGESEEPDTETNRYYGSGLSTGEQQVLTQSDHKLDTFVERALIDIRPDVIVVDSRLDLPSVARSGVPWIVVNTYQPLSPTVDEKCTQSVCLEIEVQEGRRVGINIPSIGNRDLLDKFTDIGKFDGIAEFSKLIKHIAALLSTKTTMISNEQHNRRYRYVSTITDRTLVYAEDMFYMDPAMIYSRIRNLRHLTIRPADVWLCGYPKSGNTWLSEIVSRIMANGVVDRVRGQDLSERVLNHINPGFDFMGLYESKADPRIVNTHFSPRYLSNNITSIGKMIYIVRNPKDVCVSYYWFHKNLKHITFASDTQWSDFFHLFLEGHLWLGEWFANVSSYWLKYGSGRANPNVLFVAYEELIVDLPAMVRIIAHFLEKEFTDEIVATIVAHCSLDSMRANPMVNKALNMKIQGETGAQFVRKGTIGDWSRHMTDEQSAMFDERYGQRLRAIGLPVCDTMADAQSRMASNGRIITLNNALKI</sequence>
<evidence type="ECO:0000256" key="1">
    <source>
        <dbReference type="ARBA" id="ARBA00005771"/>
    </source>
</evidence>
<comment type="similarity">
    <text evidence="1">Belongs to the sulfotransferase 1 family.</text>
</comment>
<dbReference type="AlphaFoldDB" id="A0A7R9KTL5"/>